<proteinExistence type="predicted"/>
<evidence type="ECO:0000256" key="6">
    <source>
        <dbReference type="ARBA" id="ARBA00023004"/>
    </source>
</evidence>
<evidence type="ECO:0000256" key="4">
    <source>
        <dbReference type="ARBA" id="ARBA00022723"/>
    </source>
</evidence>
<keyword evidence="3 8" id="KW-0349">Heme</keyword>
<dbReference type="STRING" id="717646.M2MZW5"/>
<keyword evidence="6 8" id="KW-0408">Iron</keyword>
<dbReference type="PRINTS" id="PR00463">
    <property type="entry name" value="EP450I"/>
</dbReference>
<evidence type="ECO:0000256" key="2">
    <source>
        <dbReference type="ARBA" id="ARBA00005179"/>
    </source>
</evidence>
<evidence type="ECO:0000313" key="10">
    <source>
        <dbReference type="Proteomes" id="UP000011761"/>
    </source>
</evidence>
<dbReference type="GO" id="GO:0005506">
    <property type="term" value="F:iron ion binding"/>
    <property type="evidence" value="ECO:0007669"/>
    <property type="project" value="InterPro"/>
</dbReference>
<keyword evidence="5" id="KW-0560">Oxidoreductase</keyword>
<dbReference type="AlphaFoldDB" id="M2MZW5"/>
<dbReference type="PANTHER" id="PTHR24305">
    <property type="entry name" value="CYTOCHROME P450"/>
    <property type="match status" value="1"/>
</dbReference>
<dbReference type="InterPro" id="IPR001128">
    <property type="entry name" value="Cyt_P450"/>
</dbReference>
<gene>
    <name evidence="9" type="ORF">BAUCODRAFT_32924</name>
</gene>
<dbReference type="Proteomes" id="UP000011761">
    <property type="component" value="Unassembled WGS sequence"/>
</dbReference>
<evidence type="ECO:0000256" key="3">
    <source>
        <dbReference type="ARBA" id="ARBA00022617"/>
    </source>
</evidence>
<comment type="pathway">
    <text evidence="2">Secondary metabolite biosynthesis.</text>
</comment>
<dbReference type="OrthoDB" id="10029320at2759"/>
<dbReference type="HOGENOM" id="CLU_082801_0_0_1"/>
<dbReference type="eggNOG" id="KOG0157">
    <property type="taxonomic scope" value="Eukaryota"/>
</dbReference>
<protein>
    <recommendedName>
        <fullName evidence="11">Cytochrome P450</fullName>
    </recommendedName>
</protein>
<feature type="binding site" description="axial binding residue" evidence="8">
    <location>
        <position position="168"/>
    </location>
    <ligand>
        <name>heme</name>
        <dbReference type="ChEBI" id="CHEBI:30413"/>
    </ligand>
    <ligandPart>
        <name>Fe</name>
        <dbReference type="ChEBI" id="CHEBI:18248"/>
    </ligandPart>
</feature>
<evidence type="ECO:0008006" key="11">
    <source>
        <dbReference type="Google" id="ProtNLM"/>
    </source>
</evidence>
<dbReference type="OMA" id="THIHPEL"/>
<dbReference type="GO" id="GO:0004497">
    <property type="term" value="F:monooxygenase activity"/>
    <property type="evidence" value="ECO:0007669"/>
    <property type="project" value="UniProtKB-KW"/>
</dbReference>
<dbReference type="Pfam" id="PF00067">
    <property type="entry name" value="p450"/>
    <property type="match status" value="1"/>
</dbReference>
<dbReference type="GO" id="GO:0016705">
    <property type="term" value="F:oxidoreductase activity, acting on paired donors, with incorporation or reduction of molecular oxygen"/>
    <property type="evidence" value="ECO:0007669"/>
    <property type="project" value="InterPro"/>
</dbReference>
<evidence type="ECO:0000256" key="7">
    <source>
        <dbReference type="ARBA" id="ARBA00023033"/>
    </source>
</evidence>
<evidence type="ECO:0000256" key="5">
    <source>
        <dbReference type="ARBA" id="ARBA00023002"/>
    </source>
</evidence>
<dbReference type="KEGG" id="bcom:BAUCODRAFT_32924"/>
<comment type="cofactor">
    <cofactor evidence="1 8">
        <name>heme</name>
        <dbReference type="ChEBI" id="CHEBI:30413"/>
    </cofactor>
</comment>
<dbReference type="EMBL" id="KB445554">
    <property type="protein sequence ID" value="EMC97183.1"/>
    <property type="molecule type" value="Genomic_DNA"/>
</dbReference>
<accession>M2MZW5</accession>
<dbReference type="GO" id="GO:0020037">
    <property type="term" value="F:heme binding"/>
    <property type="evidence" value="ECO:0007669"/>
    <property type="project" value="InterPro"/>
</dbReference>
<dbReference type="GeneID" id="19111896"/>
<evidence type="ECO:0000256" key="8">
    <source>
        <dbReference type="PIRSR" id="PIRSR602401-1"/>
    </source>
</evidence>
<evidence type="ECO:0000313" key="9">
    <source>
        <dbReference type="EMBL" id="EMC97183.1"/>
    </source>
</evidence>
<dbReference type="Gene3D" id="1.10.630.10">
    <property type="entry name" value="Cytochrome P450"/>
    <property type="match status" value="1"/>
</dbReference>
<name>M2MZW5_BAUPA</name>
<keyword evidence="4 8" id="KW-0479">Metal-binding</keyword>
<dbReference type="PANTHER" id="PTHR24305:SF107">
    <property type="entry name" value="P450, PUTATIVE (EUROFUNG)-RELATED"/>
    <property type="match status" value="1"/>
</dbReference>
<dbReference type="InterPro" id="IPR036396">
    <property type="entry name" value="Cyt_P450_sf"/>
</dbReference>
<reference evidence="9 10" key="1">
    <citation type="journal article" date="2012" name="PLoS Pathog.">
        <title>Diverse lifestyles and strategies of plant pathogenesis encoded in the genomes of eighteen Dothideomycetes fungi.</title>
        <authorList>
            <person name="Ohm R.A."/>
            <person name="Feau N."/>
            <person name="Henrissat B."/>
            <person name="Schoch C.L."/>
            <person name="Horwitz B.A."/>
            <person name="Barry K.W."/>
            <person name="Condon B.J."/>
            <person name="Copeland A.C."/>
            <person name="Dhillon B."/>
            <person name="Glaser F."/>
            <person name="Hesse C.N."/>
            <person name="Kosti I."/>
            <person name="LaButti K."/>
            <person name="Lindquist E.A."/>
            <person name="Lucas S."/>
            <person name="Salamov A.A."/>
            <person name="Bradshaw R.E."/>
            <person name="Ciuffetti L."/>
            <person name="Hamelin R.C."/>
            <person name="Kema G.H.J."/>
            <person name="Lawrence C."/>
            <person name="Scott J.A."/>
            <person name="Spatafora J.W."/>
            <person name="Turgeon B.G."/>
            <person name="de Wit P.J.G.M."/>
            <person name="Zhong S."/>
            <person name="Goodwin S.B."/>
            <person name="Grigoriev I.V."/>
        </authorList>
    </citation>
    <scope>NUCLEOTIDE SEQUENCE [LARGE SCALE GENOMIC DNA]</scope>
    <source>
        <strain evidence="9 10">UAMH 10762</strain>
    </source>
</reference>
<dbReference type="InterPro" id="IPR002401">
    <property type="entry name" value="Cyt_P450_E_grp-I"/>
</dbReference>
<keyword evidence="7" id="KW-0503">Monooxygenase</keyword>
<sequence length="248" mass="28194">MDAEFRKMAITQIRTFIFAGHDTTSTAIAYAFYLLHKHQDCLERIRAEHDAVLGPIDQTPQVIKNDPYILNKLEYTMAVIKETLRLFPPVSATRKGAPGLMIRDPQSGEAYPAPPDFLVWVIHYAQHRNPKVWGDSADLFMPARFLPENESKLPETAWRPFERGPRNCIGQELAMLESRIVLALVCRSFDFQPAFDALDELKDDGTVWAKDESFRKGKQDLDGEEAYPVFVGTAKPREGMPCRVLKAQ</sequence>
<dbReference type="InterPro" id="IPR050121">
    <property type="entry name" value="Cytochrome_P450_monoxygenase"/>
</dbReference>
<dbReference type="SUPFAM" id="SSF48264">
    <property type="entry name" value="Cytochrome P450"/>
    <property type="match status" value="1"/>
</dbReference>
<organism evidence="9 10">
    <name type="scientific">Baudoinia panamericana (strain UAMH 10762)</name>
    <name type="common">Angels' share fungus</name>
    <name type="synonym">Baudoinia compniacensis (strain UAMH 10762)</name>
    <dbReference type="NCBI Taxonomy" id="717646"/>
    <lineage>
        <taxon>Eukaryota</taxon>
        <taxon>Fungi</taxon>
        <taxon>Dikarya</taxon>
        <taxon>Ascomycota</taxon>
        <taxon>Pezizomycotina</taxon>
        <taxon>Dothideomycetes</taxon>
        <taxon>Dothideomycetidae</taxon>
        <taxon>Mycosphaerellales</taxon>
        <taxon>Teratosphaeriaceae</taxon>
        <taxon>Baudoinia</taxon>
    </lineage>
</organism>
<dbReference type="PRINTS" id="PR00385">
    <property type="entry name" value="P450"/>
</dbReference>
<evidence type="ECO:0000256" key="1">
    <source>
        <dbReference type="ARBA" id="ARBA00001971"/>
    </source>
</evidence>
<keyword evidence="10" id="KW-1185">Reference proteome</keyword>
<dbReference type="RefSeq" id="XP_007675205.1">
    <property type="nucleotide sequence ID" value="XM_007677015.1"/>
</dbReference>